<proteinExistence type="predicted"/>
<dbReference type="Proteomes" id="UP000253551">
    <property type="component" value="Unassembled WGS sequence"/>
</dbReference>
<accession>A0A367JY37</accession>
<organism evidence="3 4">
    <name type="scientific">Rhizopus stolonifer</name>
    <name type="common">Rhizopus nigricans</name>
    <dbReference type="NCBI Taxonomy" id="4846"/>
    <lineage>
        <taxon>Eukaryota</taxon>
        <taxon>Fungi</taxon>
        <taxon>Fungi incertae sedis</taxon>
        <taxon>Mucoromycota</taxon>
        <taxon>Mucoromycotina</taxon>
        <taxon>Mucoromycetes</taxon>
        <taxon>Mucorales</taxon>
        <taxon>Mucorineae</taxon>
        <taxon>Rhizopodaceae</taxon>
        <taxon>Rhizopus</taxon>
    </lineage>
</organism>
<sequence length="155" mass="18497">MPTKVGQALNTLRIIFCFIFILFIDSANHLQHINADGEQEHQHDYGYEANMKAKKFILNRLILERTSKLVITMLKREEELEEVKREHDVSTKGQERLETIMSFKNKIIALKVEVEELRKQEKNIDHLKRQIEQQTEEHYQLMNRHEISKQKQTSL</sequence>
<keyword evidence="4" id="KW-1185">Reference proteome</keyword>
<keyword evidence="2" id="KW-0472">Membrane</keyword>
<evidence type="ECO:0000313" key="4">
    <source>
        <dbReference type="Proteomes" id="UP000253551"/>
    </source>
</evidence>
<protein>
    <submittedName>
        <fullName evidence="3">Uncharacterized protein</fullName>
    </submittedName>
</protein>
<reference evidence="3 4" key="1">
    <citation type="journal article" date="2018" name="G3 (Bethesda)">
        <title>Phylogenetic and Phylogenomic Definition of Rhizopus Species.</title>
        <authorList>
            <person name="Gryganskyi A.P."/>
            <person name="Golan J."/>
            <person name="Dolatabadi S."/>
            <person name="Mondo S."/>
            <person name="Robb S."/>
            <person name="Idnurm A."/>
            <person name="Muszewska A."/>
            <person name="Steczkiewicz K."/>
            <person name="Masonjones S."/>
            <person name="Liao H.L."/>
            <person name="Gajdeczka M.T."/>
            <person name="Anike F."/>
            <person name="Vuek A."/>
            <person name="Anishchenko I.M."/>
            <person name="Voigt K."/>
            <person name="de Hoog G.S."/>
            <person name="Smith M.E."/>
            <person name="Heitman J."/>
            <person name="Vilgalys R."/>
            <person name="Stajich J.E."/>
        </authorList>
    </citation>
    <scope>NUCLEOTIDE SEQUENCE [LARGE SCALE GENOMIC DNA]</scope>
    <source>
        <strain evidence="3 4">LSU 92-RS-03</strain>
    </source>
</reference>
<name>A0A367JY37_RHIST</name>
<feature type="transmembrane region" description="Helical" evidence="2">
    <location>
        <begin position="6"/>
        <end position="24"/>
    </location>
</feature>
<evidence type="ECO:0000313" key="3">
    <source>
        <dbReference type="EMBL" id="RCH94805.1"/>
    </source>
</evidence>
<dbReference type="AlphaFoldDB" id="A0A367JY37"/>
<keyword evidence="2" id="KW-1133">Transmembrane helix</keyword>
<keyword evidence="1" id="KW-0175">Coiled coil</keyword>
<evidence type="ECO:0000256" key="2">
    <source>
        <dbReference type="SAM" id="Phobius"/>
    </source>
</evidence>
<comment type="caution">
    <text evidence="3">The sequence shown here is derived from an EMBL/GenBank/DDBJ whole genome shotgun (WGS) entry which is preliminary data.</text>
</comment>
<dbReference type="EMBL" id="PJQM01002511">
    <property type="protein sequence ID" value="RCH94805.1"/>
    <property type="molecule type" value="Genomic_DNA"/>
</dbReference>
<dbReference type="STRING" id="4846.A0A367JY37"/>
<evidence type="ECO:0000256" key="1">
    <source>
        <dbReference type="SAM" id="Coils"/>
    </source>
</evidence>
<gene>
    <name evidence="3" type="ORF">CU098_010471</name>
</gene>
<feature type="coiled-coil region" evidence="1">
    <location>
        <begin position="100"/>
        <end position="144"/>
    </location>
</feature>
<keyword evidence="2" id="KW-0812">Transmembrane</keyword>